<comment type="caution">
    <text evidence="2">The sequence shown here is derived from an EMBL/GenBank/DDBJ whole genome shotgun (WGS) entry which is preliminary data.</text>
</comment>
<organism evidence="2 3">
    <name type="scientific">Uncinula necator</name>
    <name type="common">Grape powdery mildew</name>
    <dbReference type="NCBI Taxonomy" id="52586"/>
    <lineage>
        <taxon>Eukaryota</taxon>
        <taxon>Fungi</taxon>
        <taxon>Dikarya</taxon>
        <taxon>Ascomycota</taxon>
        <taxon>Pezizomycotina</taxon>
        <taxon>Leotiomycetes</taxon>
        <taxon>Erysiphales</taxon>
        <taxon>Erysiphaceae</taxon>
        <taxon>Erysiphe</taxon>
    </lineage>
</organism>
<evidence type="ECO:0000256" key="1">
    <source>
        <dbReference type="SAM" id="MobiDB-lite"/>
    </source>
</evidence>
<dbReference type="HOGENOM" id="CLU_018153_0_2_1"/>
<sequence>MNTKPRQTKDRCQEKDSEKNNPLTSLYKPPKDTPGQNSWAIVARNRHQKSRVTTTTPLVSKNITTGDPQKPSTSSKSSMNKNIKSKNAKEISPDSRLFLRLPADHEWRNLSPAGIREVIVKCLAVSPASIGLIKPVRTGFAISPSNSGAREALLQTKIGLLDTGTKLEPASNRVPLLVPTVSKFIRTIQGQTEVTKEMLSSEIERVTSTRPTSVRQYGTSVPKAPHRTWMAYFDKAPHPGFRVFDESGRVTVLKKQKAIDFCKRCNGYHPTRYCSRAPFCGNCGSFMHSQSDCKAFTKCKNCVGPHRSDSYKCLARPSRYGGPTKEQLKSFRLIGEREYQAVARAKVAEQRATAVTESIIISSSQSPESSSSDIQQIPIKASVGEQMRL</sequence>
<dbReference type="AlphaFoldDB" id="A0A0B1P2C3"/>
<feature type="compositionally biased region" description="Polar residues" evidence="1">
    <location>
        <begin position="51"/>
        <end position="67"/>
    </location>
</feature>
<feature type="region of interest" description="Disordered" evidence="1">
    <location>
        <begin position="361"/>
        <end position="389"/>
    </location>
</feature>
<proteinExistence type="predicted"/>
<reference evidence="2 3" key="1">
    <citation type="journal article" date="2014" name="BMC Genomics">
        <title>Adaptive genomic structural variation in the grape powdery mildew pathogen, Erysiphe necator.</title>
        <authorList>
            <person name="Jones L."/>
            <person name="Riaz S."/>
            <person name="Morales-Cruz A."/>
            <person name="Amrine K.C."/>
            <person name="McGuire B."/>
            <person name="Gubler W.D."/>
            <person name="Walker M.A."/>
            <person name="Cantu D."/>
        </authorList>
    </citation>
    <scope>NUCLEOTIDE SEQUENCE [LARGE SCALE GENOMIC DNA]</scope>
    <source>
        <strain evidence="3">c</strain>
    </source>
</reference>
<keyword evidence="3" id="KW-1185">Reference proteome</keyword>
<gene>
    <name evidence="2" type="ORF">EV44_g3925</name>
</gene>
<evidence type="ECO:0000313" key="3">
    <source>
        <dbReference type="Proteomes" id="UP000030854"/>
    </source>
</evidence>
<dbReference type="Proteomes" id="UP000030854">
    <property type="component" value="Unassembled WGS sequence"/>
</dbReference>
<feature type="compositionally biased region" description="Basic and acidic residues" evidence="1">
    <location>
        <begin position="7"/>
        <end position="19"/>
    </location>
</feature>
<accession>A0A0B1P2C3</accession>
<feature type="compositionally biased region" description="Low complexity" evidence="1">
    <location>
        <begin position="361"/>
        <end position="379"/>
    </location>
</feature>
<dbReference type="EMBL" id="JNVN01002077">
    <property type="protein sequence ID" value="KHJ32443.1"/>
    <property type="molecule type" value="Genomic_DNA"/>
</dbReference>
<feature type="region of interest" description="Disordered" evidence="1">
    <location>
        <begin position="1"/>
        <end position="89"/>
    </location>
</feature>
<protein>
    <submittedName>
        <fullName evidence="2">Putative eka-like protein</fullName>
    </submittedName>
</protein>
<feature type="compositionally biased region" description="Low complexity" evidence="1">
    <location>
        <begin position="70"/>
        <end position="82"/>
    </location>
</feature>
<evidence type="ECO:0000313" key="2">
    <source>
        <dbReference type="EMBL" id="KHJ32443.1"/>
    </source>
</evidence>
<name>A0A0B1P2C3_UNCNE</name>